<dbReference type="InterPro" id="IPR007173">
    <property type="entry name" value="ALO_C"/>
</dbReference>
<dbReference type="PANTHER" id="PTHR43762:SF1">
    <property type="entry name" value="D-ARABINONO-1,4-LACTONE OXIDASE"/>
    <property type="match status" value="1"/>
</dbReference>
<evidence type="ECO:0000259" key="7">
    <source>
        <dbReference type="PROSITE" id="PS51387"/>
    </source>
</evidence>
<dbReference type="InterPro" id="IPR006094">
    <property type="entry name" value="Oxid_FAD_bind_N"/>
</dbReference>
<dbReference type="Proteomes" id="UP000703661">
    <property type="component" value="Unassembled WGS sequence"/>
</dbReference>
<dbReference type="PIRSF" id="PIRSF000136">
    <property type="entry name" value="LGO_GLO"/>
    <property type="match status" value="1"/>
</dbReference>
<evidence type="ECO:0000256" key="2">
    <source>
        <dbReference type="ARBA" id="ARBA00013136"/>
    </source>
</evidence>
<dbReference type="GO" id="GO:0016020">
    <property type="term" value="C:membrane"/>
    <property type="evidence" value="ECO:0007669"/>
    <property type="project" value="InterPro"/>
</dbReference>
<dbReference type="InterPro" id="IPR016170">
    <property type="entry name" value="Cytok_DH_C_sf"/>
</dbReference>
<dbReference type="EMBL" id="JAAAID010000487">
    <property type="protein sequence ID" value="KAG0016932.1"/>
    <property type="molecule type" value="Genomic_DNA"/>
</dbReference>
<dbReference type="Gene3D" id="3.40.462.10">
    <property type="entry name" value="FAD-linked oxidases, C-terminal domain"/>
    <property type="match status" value="1"/>
</dbReference>
<keyword evidence="4" id="KW-0274">FAD</keyword>
<dbReference type="AlphaFoldDB" id="A0A9P6MY15"/>
<evidence type="ECO:0000256" key="1">
    <source>
        <dbReference type="ARBA" id="ARBA00005083"/>
    </source>
</evidence>
<dbReference type="InterPro" id="IPR016166">
    <property type="entry name" value="FAD-bd_PCMH"/>
</dbReference>
<comment type="caution">
    <text evidence="8">The sequence shown here is derived from an EMBL/GenBank/DDBJ whole genome shotgun (WGS) entry which is preliminary data.</text>
</comment>
<proteinExistence type="predicted"/>
<dbReference type="SUPFAM" id="SSF55103">
    <property type="entry name" value="FAD-linked oxidases, C-terminal domain"/>
    <property type="match status" value="1"/>
</dbReference>
<dbReference type="Gene3D" id="3.30.465.10">
    <property type="match status" value="1"/>
</dbReference>
<evidence type="ECO:0000256" key="4">
    <source>
        <dbReference type="ARBA" id="ARBA00022827"/>
    </source>
</evidence>
<dbReference type="Gene3D" id="3.30.43.10">
    <property type="entry name" value="Uridine Diphospho-n-acetylenolpyruvylglucosamine Reductase, domain 2"/>
    <property type="match status" value="1"/>
</dbReference>
<accession>A0A9P6MY15</accession>
<dbReference type="PANTHER" id="PTHR43762">
    <property type="entry name" value="L-GULONOLACTONE OXIDASE"/>
    <property type="match status" value="1"/>
</dbReference>
<evidence type="ECO:0000313" key="8">
    <source>
        <dbReference type="EMBL" id="KAG0016932.1"/>
    </source>
</evidence>
<sequence length="521" mass="59045">MTLNEHIDSSTLVDAERNRSKLSDFIGKVRSGRQSTLKSDSNVEPVKKYSFKNWCGNQQSNPAKIFNPTTLEEIIEIVHLAKANNKIIRCASGCFSLSGSSVVNDEGYLVVMKKMNRMFKPVRVSDNVWTVEFETGVSVKELDYHLRRHDPPLALSSNIAATSLTYGGIITLGCHGAGTNSRTLADHVHEVKIVDSTGTLNTFSKEKDPHEFSAAALNLGLLGIIYTYTLRVEPMFTLIMRDTSPPLDYYLGSAKIGGPRLKAMVLGNDQTQIFYNPFFSKKDGCEKVWFKEWNRTNLPVVESRAMTKFKRLAELCGLTICNVIYKAVHKKPEITPFLAKTLYNGTSMNKQEILHASEALHFLGGIESVPFCCCEMSIKMDENFENVINAWNFVVEQVREYASRKAYPLNLMLEMRFIKSSPFLMSNVYDDDPEAIFCMIEAVSMAGTVGFDEFMGKIGQYWMENFNAQPHWAKDWEKLPGIYPHVRRHGSARFEQFDAVRRKYDPDNMFMNKTFAGVLGY</sequence>
<keyword evidence="9" id="KW-1185">Reference proteome</keyword>
<evidence type="ECO:0000313" key="9">
    <source>
        <dbReference type="Proteomes" id="UP000703661"/>
    </source>
</evidence>
<organism evidence="8 9">
    <name type="scientific">Entomortierella chlamydospora</name>
    <dbReference type="NCBI Taxonomy" id="101097"/>
    <lineage>
        <taxon>Eukaryota</taxon>
        <taxon>Fungi</taxon>
        <taxon>Fungi incertae sedis</taxon>
        <taxon>Mucoromycota</taxon>
        <taxon>Mortierellomycotina</taxon>
        <taxon>Mortierellomycetes</taxon>
        <taxon>Mortierellales</taxon>
        <taxon>Mortierellaceae</taxon>
        <taxon>Entomortierella</taxon>
    </lineage>
</organism>
<dbReference type="InterPro" id="IPR010031">
    <property type="entry name" value="FAD_lactone_oxidase-like"/>
</dbReference>
<gene>
    <name evidence="8" type="ORF">BGZ80_008760</name>
</gene>
<evidence type="ECO:0000256" key="6">
    <source>
        <dbReference type="ARBA" id="ARBA00033418"/>
    </source>
</evidence>
<dbReference type="GO" id="GO:0003885">
    <property type="term" value="F:D-arabinono-1,4-lactone oxidase activity"/>
    <property type="evidence" value="ECO:0007669"/>
    <property type="project" value="UniProtKB-EC"/>
</dbReference>
<dbReference type="InterPro" id="IPR016167">
    <property type="entry name" value="FAD-bd_PCMH_sub1"/>
</dbReference>
<dbReference type="Pfam" id="PF04030">
    <property type="entry name" value="ALO"/>
    <property type="match status" value="1"/>
</dbReference>
<comment type="pathway">
    <text evidence="1">Cofactor biosynthesis; D-erythroascorbate biosynthesis; dehydro-D-arabinono-1,4-lactone from D-arabinose: step 2/2.</text>
</comment>
<protein>
    <recommendedName>
        <fullName evidence="2">D-arabinono-1,4-lactone oxidase</fullName>
        <ecNumber evidence="2">1.1.3.37</ecNumber>
    </recommendedName>
    <alternativeName>
        <fullName evidence="6">L-galactono-gamma-lactone oxidase</fullName>
    </alternativeName>
</protein>
<reference evidence="8" key="1">
    <citation type="journal article" date="2020" name="Fungal Divers.">
        <title>Resolving the Mortierellaceae phylogeny through synthesis of multi-gene phylogenetics and phylogenomics.</title>
        <authorList>
            <person name="Vandepol N."/>
            <person name="Liber J."/>
            <person name="Desiro A."/>
            <person name="Na H."/>
            <person name="Kennedy M."/>
            <person name="Barry K."/>
            <person name="Grigoriev I.V."/>
            <person name="Miller A.N."/>
            <person name="O'Donnell K."/>
            <person name="Stajich J.E."/>
            <person name="Bonito G."/>
        </authorList>
    </citation>
    <scope>NUCLEOTIDE SEQUENCE</scope>
    <source>
        <strain evidence="8">NRRL 2769</strain>
    </source>
</reference>
<dbReference type="InterPro" id="IPR016169">
    <property type="entry name" value="FAD-bd_PCMH_sub2"/>
</dbReference>
<dbReference type="EC" id="1.1.3.37" evidence="2"/>
<evidence type="ECO:0000256" key="5">
    <source>
        <dbReference type="ARBA" id="ARBA00023002"/>
    </source>
</evidence>
<dbReference type="GO" id="GO:0071949">
    <property type="term" value="F:FAD binding"/>
    <property type="evidence" value="ECO:0007669"/>
    <property type="project" value="InterPro"/>
</dbReference>
<dbReference type="SUPFAM" id="SSF56176">
    <property type="entry name" value="FAD-binding/transporter-associated domain-like"/>
    <property type="match status" value="1"/>
</dbReference>
<dbReference type="InterPro" id="IPR036318">
    <property type="entry name" value="FAD-bd_PCMH-like_sf"/>
</dbReference>
<dbReference type="InterPro" id="IPR016164">
    <property type="entry name" value="FAD-linked_Oxase-like_C"/>
</dbReference>
<keyword evidence="5" id="KW-0560">Oxidoreductase</keyword>
<evidence type="ECO:0000256" key="3">
    <source>
        <dbReference type="ARBA" id="ARBA00022630"/>
    </source>
</evidence>
<dbReference type="PROSITE" id="PS51387">
    <property type="entry name" value="FAD_PCMH"/>
    <property type="match status" value="1"/>
</dbReference>
<feature type="domain" description="FAD-binding PCMH-type" evidence="7">
    <location>
        <begin position="58"/>
        <end position="235"/>
    </location>
</feature>
<keyword evidence="3" id="KW-0285">Flavoprotein</keyword>
<dbReference type="Pfam" id="PF01565">
    <property type="entry name" value="FAD_binding_4"/>
    <property type="match status" value="1"/>
</dbReference>
<name>A0A9P6MY15_9FUNG</name>